<dbReference type="InterPro" id="IPR001810">
    <property type="entry name" value="F-box_dom"/>
</dbReference>
<sequence length="716" mass="80074">MGSRALSFINLPVELVCDVLQLLSIRDLLQCNLVCKRLQKIINESSALQFTIELSRCRMVPNLTSELSFSARLRLLRDRENAWKTLNPTSRHQMKLAHSGTIYEFSGGVYGVGKESNHRTAYITFYDLPSSASGEQLSTTHHFPDVNVVDFTMDPTQDLLVLVALNSDSSHMYNLHLRKLSTNEPHPSAPAPILPCHERRLGLDTPDNAVQIQIFGDAIGILVKESLLSLRAHFEIFKWRNVFPNSCQVKSLVGIDDFSFLSDDHFLLAQPNGMLDVYSFAGSISDENNPVYRASYELPALSPAYSFWYISLSSNPIPGYSGHAGEGEQKAYHCSPTNRIHACCLYVYQPSLPDGDTVYPFVFFFHPQALLNYQHHLKMSSTRPDLDQYLRRKGINKVHIHDEDDDDVPSSSNLNDTGLPSPDTEPSSPHSGHHSSGSFVLFDGTSSELLDFFTPQATNPGSSSMLFDVSPTSSEHMLSPGCQTPALPVPWEAWGPPNTRWFRGSLSQDWQRSVYGLRSVDCVVDRAALDSFKRGDARLNQHSETDQNDSEADTEHDSGSESDEDGFVDVNEIPFTEGDIERQLGCTVTLPKFVRVRDFNPYSVSKALDELPPDASPLPNQTRSSPKLRSPVDRERAGFVAEMVRDRGGHKRVVTEATTMNVRNVFMEDVSSSLPYVETISKDDFNVNEAMMDDCRILLVKRDKGRNSKGIIILDM</sequence>
<dbReference type="EMBL" id="MU806167">
    <property type="protein sequence ID" value="KAJ3838726.1"/>
    <property type="molecule type" value="Genomic_DNA"/>
</dbReference>
<feature type="region of interest" description="Disordered" evidence="1">
    <location>
        <begin position="608"/>
        <end position="633"/>
    </location>
</feature>
<feature type="compositionally biased region" description="Polar residues" evidence="1">
    <location>
        <begin position="409"/>
        <end position="418"/>
    </location>
</feature>
<name>A0AA38UEW3_9AGAR</name>
<evidence type="ECO:0000256" key="1">
    <source>
        <dbReference type="SAM" id="MobiDB-lite"/>
    </source>
</evidence>
<feature type="region of interest" description="Disordered" evidence="1">
    <location>
        <begin position="400"/>
        <end position="436"/>
    </location>
</feature>
<feature type="compositionally biased region" description="Low complexity" evidence="1">
    <location>
        <begin position="426"/>
        <end position="436"/>
    </location>
</feature>
<keyword evidence="4" id="KW-1185">Reference proteome</keyword>
<dbReference type="PROSITE" id="PS50181">
    <property type="entry name" value="FBOX"/>
    <property type="match status" value="1"/>
</dbReference>
<proteinExistence type="predicted"/>
<dbReference type="Proteomes" id="UP001163846">
    <property type="component" value="Unassembled WGS sequence"/>
</dbReference>
<accession>A0AA38UEW3</accession>
<evidence type="ECO:0000259" key="2">
    <source>
        <dbReference type="PROSITE" id="PS50181"/>
    </source>
</evidence>
<dbReference type="SUPFAM" id="SSF81383">
    <property type="entry name" value="F-box domain"/>
    <property type="match status" value="1"/>
</dbReference>
<feature type="region of interest" description="Disordered" evidence="1">
    <location>
        <begin position="461"/>
        <end position="481"/>
    </location>
</feature>
<evidence type="ECO:0000313" key="4">
    <source>
        <dbReference type="Proteomes" id="UP001163846"/>
    </source>
</evidence>
<evidence type="ECO:0000313" key="3">
    <source>
        <dbReference type="EMBL" id="KAJ3838726.1"/>
    </source>
</evidence>
<protein>
    <recommendedName>
        <fullName evidence="2">F-box domain-containing protein</fullName>
    </recommendedName>
</protein>
<dbReference type="CDD" id="cd09917">
    <property type="entry name" value="F-box_SF"/>
    <property type="match status" value="1"/>
</dbReference>
<dbReference type="AlphaFoldDB" id="A0AA38UEW3"/>
<organism evidence="3 4">
    <name type="scientific">Lentinula raphanica</name>
    <dbReference type="NCBI Taxonomy" id="153919"/>
    <lineage>
        <taxon>Eukaryota</taxon>
        <taxon>Fungi</taxon>
        <taxon>Dikarya</taxon>
        <taxon>Basidiomycota</taxon>
        <taxon>Agaricomycotina</taxon>
        <taxon>Agaricomycetes</taxon>
        <taxon>Agaricomycetidae</taxon>
        <taxon>Agaricales</taxon>
        <taxon>Marasmiineae</taxon>
        <taxon>Omphalotaceae</taxon>
        <taxon>Lentinula</taxon>
    </lineage>
</organism>
<feature type="compositionally biased region" description="Polar residues" evidence="1">
    <location>
        <begin position="461"/>
        <end position="476"/>
    </location>
</feature>
<reference evidence="3" key="1">
    <citation type="submission" date="2022-08" db="EMBL/GenBank/DDBJ databases">
        <authorList>
            <consortium name="DOE Joint Genome Institute"/>
            <person name="Min B."/>
            <person name="Riley R."/>
            <person name="Sierra-Patev S."/>
            <person name="Naranjo-Ortiz M."/>
            <person name="Looney B."/>
            <person name="Konkel Z."/>
            <person name="Slot J.C."/>
            <person name="Sakamoto Y."/>
            <person name="Steenwyk J.L."/>
            <person name="Rokas A."/>
            <person name="Carro J."/>
            <person name="Camarero S."/>
            <person name="Ferreira P."/>
            <person name="Molpeceres G."/>
            <person name="Ruiz-Duenas F.J."/>
            <person name="Serrano A."/>
            <person name="Henrissat B."/>
            <person name="Drula E."/>
            <person name="Hughes K.W."/>
            <person name="Mata J.L."/>
            <person name="Ishikawa N.K."/>
            <person name="Vargas-Isla R."/>
            <person name="Ushijima S."/>
            <person name="Smith C.A."/>
            <person name="Ahrendt S."/>
            <person name="Andreopoulos W."/>
            <person name="He G."/>
            <person name="Labutti K."/>
            <person name="Lipzen A."/>
            <person name="Ng V."/>
            <person name="Sandor L."/>
            <person name="Barry K."/>
            <person name="Martinez A.T."/>
            <person name="Xiao Y."/>
            <person name="Gibbons J.G."/>
            <person name="Terashima K."/>
            <person name="Hibbett D.S."/>
            <person name="Grigoriev I.V."/>
        </authorList>
    </citation>
    <scope>NUCLEOTIDE SEQUENCE</scope>
    <source>
        <strain evidence="3">TFB9207</strain>
    </source>
</reference>
<dbReference type="SMART" id="SM00256">
    <property type="entry name" value="FBOX"/>
    <property type="match status" value="1"/>
</dbReference>
<dbReference type="Gene3D" id="1.20.1280.50">
    <property type="match status" value="1"/>
</dbReference>
<dbReference type="Pfam" id="PF12937">
    <property type="entry name" value="F-box-like"/>
    <property type="match status" value="1"/>
</dbReference>
<comment type="caution">
    <text evidence="3">The sequence shown here is derived from an EMBL/GenBank/DDBJ whole genome shotgun (WGS) entry which is preliminary data.</text>
</comment>
<feature type="region of interest" description="Disordered" evidence="1">
    <location>
        <begin position="538"/>
        <end position="569"/>
    </location>
</feature>
<dbReference type="InterPro" id="IPR036047">
    <property type="entry name" value="F-box-like_dom_sf"/>
</dbReference>
<feature type="domain" description="F-box" evidence="2">
    <location>
        <begin position="5"/>
        <end position="51"/>
    </location>
</feature>
<gene>
    <name evidence="3" type="ORF">F5878DRAFT_660942</name>
</gene>
<feature type="compositionally biased region" description="Polar residues" evidence="1">
    <location>
        <begin position="618"/>
        <end position="627"/>
    </location>
</feature>